<name>A0A212QKI9_RHOAC</name>
<protein>
    <submittedName>
        <fullName evidence="1">Uncharacterized protein</fullName>
    </submittedName>
</protein>
<accession>A0A212QKI9</accession>
<dbReference type="Proteomes" id="UP000198418">
    <property type="component" value="Unassembled WGS sequence"/>
</dbReference>
<dbReference type="AlphaFoldDB" id="A0A212QKI9"/>
<keyword evidence="2" id="KW-1185">Reference proteome</keyword>
<organism evidence="1 2">
    <name type="scientific">Rhodoblastus acidophilus</name>
    <name type="common">Rhodopseudomonas acidophila</name>
    <dbReference type="NCBI Taxonomy" id="1074"/>
    <lineage>
        <taxon>Bacteria</taxon>
        <taxon>Pseudomonadati</taxon>
        <taxon>Pseudomonadota</taxon>
        <taxon>Alphaproteobacteria</taxon>
        <taxon>Hyphomicrobiales</taxon>
        <taxon>Rhodoblastaceae</taxon>
        <taxon>Rhodoblastus</taxon>
    </lineage>
</organism>
<evidence type="ECO:0000313" key="2">
    <source>
        <dbReference type="Proteomes" id="UP000198418"/>
    </source>
</evidence>
<dbReference type="EMBL" id="FYDG01000001">
    <property type="protein sequence ID" value="SNB59826.1"/>
    <property type="molecule type" value="Genomic_DNA"/>
</dbReference>
<proteinExistence type="predicted"/>
<gene>
    <name evidence="1" type="ORF">SAMN06265338_101681</name>
</gene>
<evidence type="ECO:0000313" key="1">
    <source>
        <dbReference type="EMBL" id="SNB59826.1"/>
    </source>
</evidence>
<sequence length="69" mass="7470">MSELFTKTIPAQPPRQDARDLQSRLYREIGLAAVEAALFAPDLLLAEIEQRQTVGAASAEVVTFPSKAA</sequence>
<reference evidence="2" key="1">
    <citation type="submission" date="2017-06" db="EMBL/GenBank/DDBJ databases">
        <authorList>
            <person name="Varghese N."/>
            <person name="Submissions S."/>
        </authorList>
    </citation>
    <scope>NUCLEOTIDE SEQUENCE [LARGE SCALE GENOMIC DNA]</scope>
    <source>
        <strain evidence="2">DSM 137</strain>
    </source>
</reference>
<dbReference type="RefSeq" id="WP_088519126.1">
    <property type="nucleotide sequence ID" value="NZ_FYDG01000001.1"/>
</dbReference>
<dbReference type="OrthoDB" id="8454372at2"/>